<organism evidence="1 2">
    <name type="scientific">Geobacter argillaceus</name>
    <dbReference type="NCBI Taxonomy" id="345631"/>
    <lineage>
        <taxon>Bacteria</taxon>
        <taxon>Pseudomonadati</taxon>
        <taxon>Thermodesulfobacteriota</taxon>
        <taxon>Desulfuromonadia</taxon>
        <taxon>Geobacterales</taxon>
        <taxon>Geobacteraceae</taxon>
        <taxon>Geobacter</taxon>
    </lineage>
</organism>
<dbReference type="AlphaFoldDB" id="A0A562WSE9"/>
<proteinExistence type="predicted"/>
<name>A0A562WSE9_9BACT</name>
<dbReference type="EMBL" id="VLLN01000002">
    <property type="protein sequence ID" value="TWJ33055.1"/>
    <property type="molecule type" value="Genomic_DNA"/>
</dbReference>
<gene>
    <name evidence="1" type="ORF">JN12_00466</name>
</gene>
<evidence type="ECO:0000313" key="2">
    <source>
        <dbReference type="Proteomes" id="UP000319449"/>
    </source>
</evidence>
<dbReference type="Proteomes" id="UP000319449">
    <property type="component" value="Unassembled WGS sequence"/>
</dbReference>
<reference evidence="1 2" key="1">
    <citation type="submission" date="2019-07" db="EMBL/GenBank/DDBJ databases">
        <title>Genomic Encyclopedia of Archaeal and Bacterial Type Strains, Phase II (KMG-II): from individual species to whole genera.</title>
        <authorList>
            <person name="Goeker M."/>
        </authorList>
    </citation>
    <scope>NUCLEOTIDE SEQUENCE [LARGE SCALE GENOMIC DNA]</scope>
    <source>
        <strain evidence="1 2">ATCC BAA-1139</strain>
    </source>
</reference>
<comment type="caution">
    <text evidence="1">The sequence shown here is derived from an EMBL/GenBank/DDBJ whole genome shotgun (WGS) entry which is preliminary data.</text>
</comment>
<sequence length="735" mass="80900">MKMLKRATLVLIGGLTVPMIVAMPVSARVGDGHVTRQGLSGSAELGYVSYDAAENGRKVLEASTFVQKYSLLYHMNGKARIESHASYNLSVGYEWSSIDASLSHPGGGTDQSVRSGRPLFDGTFTLNPPTSPFELTAYSRDINNNSFVNDTLPELSDGRRIIAPNLPTDISQSGTNIESGVNLVIANKDGRSRGTFGDLLAGVPAIYVNYWDLVSRNTQGGARLDSRSNRFSVSAGGIGDTWLHYQSNRFTDNYHPDNSYDRTKILFGTINQYQRRKWIQFTNWIKLSADARFEQVKYGASDKNEEEFDLNIFGMATRRLWEAKFFSNYNRKIVGGGAPEEIVRLPLYVNGVLGADTDWSFSVSATEQHSGGGVSQESRSSEDNLSARLNTFKRSPFTLTSILSLINKSDSAGGGEVGGDLTLETVSTSRFARTLNMAGSYALRTRYNRGNGEYSYNQDLLMHTYYQPSSQWKLSLRETITQGKNDAASTTSFTSSTVAQSQNPLSTVTNLTTPSSNFLRLSTTASVAWTPVARFTADLSGTNYLQFESNGNDTMSNSVSAGVSYTQPTYAASLGGSVAMQDNGDKDIQFNSRIVYKPNRTVEATFRGQQNQRESAGTTYKFVDAAQRLTYYIWGSRGVSRKVADLYEEMAYLQNNGETPRKALTLAGTYYLYARISLNGRATYTLQNGDLTQAYGLGLAANMKLLDATVDYTYAKRSSDKRVENRLAAALKKSF</sequence>
<keyword evidence="2" id="KW-1185">Reference proteome</keyword>
<dbReference type="OrthoDB" id="5392943at2"/>
<accession>A0A562WSE9</accession>
<dbReference type="RefSeq" id="WP_145017695.1">
    <property type="nucleotide sequence ID" value="NZ_VLLN01000002.1"/>
</dbReference>
<protein>
    <submittedName>
        <fullName evidence="1">Uncharacterized protein</fullName>
    </submittedName>
</protein>
<evidence type="ECO:0000313" key="1">
    <source>
        <dbReference type="EMBL" id="TWJ33055.1"/>
    </source>
</evidence>